<accession>A0A9D1LI54</accession>
<reference evidence="2" key="1">
    <citation type="submission" date="2020-10" db="EMBL/GenBank/DDBJ databases">
        <authorList>
            <person name="Gilroy R."/>
        </authorList>
    </citation>
    <scope>NUCLEOTIDE SEQUENCE</scope>
    <source>
        <strain evidence="2">17073</strain>
    </source>
</reference>
<dbReference type="InterPro" id="IPR005146">
    <property type="entry name" value="B3/B4_tRNA-bd"/>
</dbReference>
<dbReference type="Pfam" id="PF03483">
    <property type="entry name" value="B3_4"/>
    <property type="match status" value="1"/>
</dbReference>
<dbReference type="AlphaFoldDB" id="A0A9D1LI54"/>
<protein>
    <recommendedName>
        <fullName evidence="1">B3/B4 tRNA-binding domain-containing protein</fullName>
    </recommendedName>
</protein>
<dbReference type="EMBL" id="DVMS01000209">
    <property type="protein sequence ID" value="HIU39507.1"/>
    <property type="molecule type" value="Genomic_DNA"/>
</dbReference>
<evidence type="ECO:0000313" key="3">
    <source>
        <dbReference type="Proteomes" id="UP000824076"/>
    </source>
</evidence>
<dbReference type="SUPFAM" id="SSF56037">
    <property type="entry name" value="PheT/TilS domain"/>
    <property type="match status" value="1"/>
</dbReference>
<comment type="caution">
    <text evidence="2">The sequence shown here is derived from an EMBL/GenBank/DDBJ whole genome shotgun (WGS) entry which is preliminary data.</text>
</comment>
<evidence type="ECO:0000259" key="1">
    <source>
        <dbReference type="SMART" id="SM00873"/>
    </source>
</evidence>
<dbReference type="GO" id="GO:0003723">
    <property type="term" value="F:RNA binding"/>
    <property type="evidence" value="ECO:0007669"/>
    <property type="project" value="InterPro"/>
</dbReference>
<proteinExistence type="predicted"/>
<dbReference type="SMART" id="SM00873">
    <property type="entry name" value="B3_4"/>
    <property type="match status" value="1"/>
</dbReference>
<gene>
    <name evidence="2" type="ORF">IAD18_07575</name>
</gene>
<evidence type="ECO:0000313" key="2">
    <source>
        <dbReference type="EMBL" id="HIU39507.1"/>
    </source>
</evidence>
<dbReference type="InterPro" id="IPR020825">
    <property type="entry name" value="Phe-tRNA_synthase-like_B3/B4"/>
</dbReference>
<organism evidence="2 3">
    <name type="scientific">Candidatus Limisoma intestinavium</name>
    <dbReference type="NCBI Taxonomy" id="2840856"/>
    <lineage>
        <taxon>Bacteria</taxon>
        <taxon>Pseudomonadati</taxon>
        <taxon>Bacteroidota</taxon>
        <taxon>Bacteroidia</taxon>
        <taxon>Bacteroidales</taxon>
        <taxon>Candidatus Limisoma</taxon>
    </lineage>
</organism>
<dbReference type="PANTHER" id="PTHR39209">
    <property type="match status" value="1"/>
</dbReference>
<dbReference type="GO" id="GO:0004826">
    <property type="term" value="F:phenylalanine-tRNA ligase activity"/>
    <property type="evidence" value="ECO:0007669"/>
    <property type="project" value="InterPro"/>
</dbReference>
<sequence>MQIKIEDIITEGAPDLQIGLIRAEVENSETSDDLWKEIEDMSLRIRNSYELSWINKRPAIVATRNLYKKMGKDPNRYRVSSEALCRRVVKGMDIYRINTLVDLINLVSMGSGYSIGGFDADKIVGDTVTLGVGKHGELFEGIGRGVLNIEGLPVYRDAIGAIGSPTSDEERTKLTLETRRLHMQINAFGEEMALQDTMEWSVRLLEKYASARNTETHIFRP</sequence>
<dbReference type="PANTHER" id="PTHR39209:SF2">
    <property type="entry name" value="CYTOPLASMIC PROTEIN"/>
    <property type="match status" value="1"/>
</dbReference>
<dbReference type="Gene3D" id="3.50.40.10">
    <property type="entry name" value="Phenylalanyl-trna Synthetase, Chain B, domain 3"/>
    <property type="match status" value="1"/>
</dbReference>
<name>A0A9D1LI54_9BACT</name>
<reference evidence="2" key="2">
    <citation type="journal article" date="2021" name="PeerJ">
        <title>Extensive microbial diversity within the chicken gut microbiome revealed by metagenomics and culture.</title>
        <authorList>
            <person name="Gilroy R."/>
            <person name="Ravi A."/>
            <person name="Getino M."/>
            <person name="Pursley I."/>
            <person name="Horton D.L."/>
            <person name="Alikhan N.F."/>
            <person name="Baker D."/>
            <person name="Gharbi K."/>
            <person name="Hall N."/>
            <person name="Watson M."/>
            <person name="Adriaenssens E.M."/>
            <person name="Foster-Nyarko E."/>
            <person name="Jarju S."/>
            <person name="Secka A."/>
            <person name="Antonio M."/>
            <person name="Oren A."/>
            <person name="Chaudhuri R.R."/>
            <person name="La Ragione R."/>
            <person name="Hildebrand F."/>
            <person name="Pallen M.J."/>
        </authorList>
    </citation>
    <scope>NUCLEOTIDE SEQUENCE</scope>
    <source>
        <strain evidence="2">17073</strain>
    </source>
</reference>
<feature type="domain" description="B3/B4 tRNA-binding" evidence="1">
    <location>
        <begin position="61"/>
        <end position="210"/>
    </location>
</feature>
<dbReference type="Proteomes" id="UP000824076">
    <property type="component" value="Unassembled WGS sequence"/>
</dbReference>